<name>A0A8K1GDY9_9PASS</name>
<evidence type="ECO:0000313" key="3">
    <source>
        <dbReference type="Proteomes" id="UP000796761"/>
    </source>
</evidence>
<keyword evidence="3" id="KW-1185">Reference proteome</keyword>
<sequence>MDEGIEAFIIKFADDTKLGARVDLLEGRRALQRDLEWLDGWTESSRMTFMCLLPKWKEPKRSESDIYQGKFDQAFFFLQNEVFGQNKRASMKRRREEKRREEKRREEKRREEKRREEKRREEKRREDETWVISSYGELRNQPKLG</sequence>
<comment type="caution">
    <text evidence="2">The sequence shown here is derived from an EMBL/GenBank/DDBJ whole genome shotgun (WGS) entry which is preliminary data.</text>
</comment>
<feature type="compositionally biased region" description="Basic and acidic residues" evidence="1">
    <location>
        <begin position="98"/>
        <end position="128"/>
    </location>
</feature>
<dbReference type="Proteomes" id="UP000796761">
    <property type="component" value="Unassembled WGS sequence"/>
</dbReference>
<dbReference type="OrthoDB" id="416454at2759"/>
<reference evidence="2" key="1">
    <citation type="submission" date="2019-04" db="EMBL/GenBank/DDBJ databases">
        <title>Genome assembly of Zosterops borbonicus 15179.</title>
        <authorList>
            <person name="Leroy T."/>
            <person name="Anselmetti Y."/>
            <person name="Tilak M.-K."/>
            <person name="Nabholz B."/>
        </authorList>
    </citation>
    <scope>NUCLEOTIDE SEQUENCE</scope>
    <source>
        <strain evidence="2">HGM_15179</strain>
        <tissue evidence="2">Muscle</tissue>
    </source>
</reference>
<organism evidence="2 3">
    <name type="scientific">Zosterops borbonicus</name>
    <dbReference type="NCBI Taxonomy" id="364589"/>
    <lineage>
        <taxon>Eukaryota</taxon>
        <taxon>Metazoa</taxon>
        <taxon>Chordata</taxon>
        <taxon>Craniata</taxon>
        <taxon>Vertebrata</taxon>
        <taxon>Euteleostomi</taxon>
        <taxon>Archelosauria</taxon>
        <taxon>Archosauria</taxon>
        <taxon>Dinosauria</taxon>
        <taxon>Saurischia</taxon>
        <taxon>Theropoda</taxon>
        <taxon>Coelurosauria</taxon>
        <taxon>Aves</taxon>
        <taxon>Neognathae</taxon>
        <taxon>Neoaves</taxon>
        <taxon>Telluraves</taxon>
        <taxon>Australaves</taxon>
        <taxon>Passeriformes</taxon>
        <taxon>Sylvioidea</taxon>
        <taxon>Zosteropidae</taxon>
        <taxon>Zosterops</taxon>
    </lineage>
</organism>
<evidence type="ECO:0000313" key="2">
    <source>
        <dbReference type="EMBL" id="TRZ16453.1"/>
    </source>
</evidence>
<accession>A0A8K1GDY9</accession>
<dbReference type="EMBL" id="SWJQ01000311">
    <property type="protein sequence ID" value="TRZ16453.1"/>
    <property type="molecule type" value="Genomic_DNA"/>
</dbReference>
<dbReference type="AlphaFoldDB" id="A0A8K1GDY9"/>
<evidence type="ECO:0000256" key="1">
    <source>
        <dbReference type="SAM" id="MobiDB-lite"/>
    </source>
</evidence>
<gene>
    <name evidence="2" type="ORF">HGM15179_010631</name>
</gene>
<protein>
    <submittedName>
        <fullName evidence="2">Uncharacterized protein</fullName>
    </submittedName>
</protein>
<feature type="region of interest" description="Disordered" evidence="1">
    <location>
        <begin position="87"/>
        <end position="128"/>
    </location>
</feature>
<proteinExistence type="predicted"/>